<feature type="transmembrane region" description="Helical" evidence="7">
    <location>
        <begin position="432"/>
        <end position="458"/>
    </location>
</feature>
<keyword evidence="8" id="KW-0732">Signal</keyword>
<evidence type="ECO:0000313" key="9">
    <source>
        <dbReference type="EMBL" id="CAE0461886.1"/>
    </source>
</evidence>
<dbReference type="AlphaFoldDB" id="A0A7S3V7Q2"/>
<protein>
    <recommendedName>
        <fullName evidence="10">Bile acid:sodium symporter</fullName>
    </recommendedName>
</protein>
<evidence type="ECO:0000256" key="3">
    <source>
        <dbReference type="ARBA" id="ARBA00022692"/>
    </source>
</evidence>
<comment type="subcellular location">
    <subcellularLocation>
        <location evidence="1">Membrane</location>
        <topology evidence="1">Multi-pass membrane protein</topology>
    </subcellularLocation>
</comment>
<dbReference type="InterPro" id="IPR002657">
    <property type="entry name" value="BilAc:Na_symport/Acr3"/>
</dbReference>
<feature type="transmembrane region" description="Helical" evidence="7">
    <location>
        <begin position="354"/>
        <end position="376"/>
    </location>
</feature>
<feature type="signal peptide" evidence="8">
    <location>
        <begin position="1"/>
        <end position="21"/>
    </location>
</feature>
<proteinExistence type="inferred from homology"/>
<dbReference type="PANTHER" id="PTHR10361:SF28">
    <property type="entry name" value="P3 PROTEIN-RELATED"/>
    <property type="match status" value="1"/>
</dbReference>
<evidence type="ECO:0000256" key="7">
    <source>
        <dbReference type="SAM" id="Phobius"/>
    </source>
</evidence>
<feature type="compositionally biased region" description="Basic and acidic residues" evidence="6">
    <location>
        <begin position="80"/>
        <end position="89"/>
    </location>
</feature>
<feature type="transmembrane region" description="Helical" evidence="7">
    <location>
        <begin position="143"/>
        <end position="161"/>
    </location>
</feature>
<gene>
    <name evidence="9" type="ORF">CDEB00056_LOCUS6727</name>
</gene>
<feature type="chain" id="PRO_5031392939" description="Bile acid:sodium symporter" evidence="8">
    <location>
        <begin position="22"/>
        <end position="480"/>
    </location>
</feature>
<feature type="transmembrane region" description="Helical" evidence="7">
    <location>
        <begin position="271"/>
        <end position="292"/>
    </location>
</feature>
<feature type="transmembrane region" description="Helical" evidence="7">
    <location>
        <begin position="237"/>
        <end position="259"/>
    </location>
</feature>
<feature type="transmembrane region" description="Helical" evidence="7">
    <location>
        <begin position="397"/>
        <end position="420"/>
    </location>
</feature>
<reference evidence="9" key="1">
    <citation type="submission" date="2021-01" db="EMBL/GenBank/DDBJ databases">
        <authorList>
            <person name="Corre E."/>
            <person name="Pelletier E."/>
            <person name="Niang G."/>
            <person name="Scheremetjew M."/>
            <person name="Finn R."/>
            <person name="Kale V."/>
            <person name="Holt S."/>
            <person name="Cochrane G."/>
            <person name="Meng A."/>
            <person name="Brown T."/>
            <person name="Cohen L."/>
        </authorList>
    </citation>
    <scope>NUCLEOTIDE SEQUENCE</scope>
    <source>
        <strain evidence="9">MM31A-1</strain>
    </source>
</reference>
<dbReference type="GO" id="GO:0016020">
    <property type="term" value="C:membrane"/>
    <property type="evidence" value="ECO:0007669"/>
    <property type="project" value="UniProtKB-SubCell"/>
</dbReference>
<keyword evidence="4 7" id="KW-1133">Transmembrane helix</keyword>
<sequence>MASRLLSISMVGCLLTTSTNAFTANSNSSPINFRFVSPLNINVAKSKVQHDNHWQPITMESPTNKEINSSSPTSTCLHAKKGEPGPNRKDLSKTIDVIMKHQSPTPLIDKLLSKLTSLFPFFVLSAAVLGFQKPTTLLWVNEGNRIPMMLSAVMISMGMTLSTKDFTRVLTSSGKSAAGIPAGVSCQYIIMPMTAYLIGTALLMPSYPAAFLGLVLVGCSPGGTASNLVSLIAKADVALSVILTTVSTVLASVLTPLLVKTLVGSAVSVSGWTLFQATSQVVLLPVAVGMIIREIFPKLADFVGRYAPFAGVVLVSLLCGGVVAQNAVLALSSATLNVAGSVAGAASAFAVDGILVRIMAAVLGLHTVGFSVGYLASRKLFGLTEQVSRTISIETGMQNSALAVVLARSVIASGATAATVTATGGSPAAASLLSMACLPGALSATAHSCLGSALAVFWRFRDGRARSRSGAGGKKQTDRE</sequence>
<evidence type="ECO:0000256" key="4">
    <source>
        <dbReference type="ARBA" id="ARBA00022989"/>
    </source>
</evidence>
<feature type="compositionally biased region" description="Polar residues" evidence="6">
    <location>
        <begin position="58"/>
        <end position="76"/>
    </location>
</feature>
<dbReference type="PANTHER" id="PTHR10361">
    <property type="entry name" value="SODIUM-BILE ACID COTRANSPORTER"/>
    <property type="match status" value="1"/>
</dbReference>
<evidence type="ECO:0000256" key="1">
    <source>
        <dbReference type="ARBA" id="ARBA00004141"/>
    </source>
</evidence>
<evidence type="ECO:0008006" key="10">
    <source>
        <dbReference type="Google" id="ProtNLM"/>
    </source>
</evidence>
<name>A0A7S3V7Q2_9STRA</name>
<dbReference type="InterPro" id="IPR004710">
    <property type="entry name" value="Bilac:Na_transpt"/>
</dbReference>
<feature type="transmembrane region" description="Helical" evidence="7">
    <location>
        <begin position="312"/>
        <end position="334"/>
    </location>
</feature>
<evidence type="ECO:0000256" key="2">
    <source>
        <dbReference type="ARBA" id="ARBA00006528"/>
    </source>
</evidence>
<keyword evidence="5 7" id="KW-0472">Membrane</keyword>
<dbReference type="Gene3D" id="1.20.1530.20">
    <property type="match status" value="1"/>
</dbReference>
<dbReference type="Pfam" id="PF01758">
    <property type="entry name" value="SBF"/>
    <property type="match status" value="1"/>
</dbReference>
<evidence type="ECO:0000256" key="6">
    <source>
        <dbReference type="SAM" id="MobiDB-lite"/>
    </source>
</evidence>
<feature type="transmembrane region" description="Helical" evidence="7">
    <location>
        <begin position="111"/>
        <end position="131"/>
    </location>
</feature>
<evidence type="ECO:0000256" key="8">
    <source>
        <dbReference type="SAM" id="SignalP"/>
    </source>
</evidence>
<comment type="similarity">
    <text evidence="2">Belongs to the bile acid:sodium symporter (BASS) (TC 2.A.28) family.</text>
</comment>
<evidence type="ECO:0000256" key="5">
    <source>
        <dbReference type="ARBA" id="ARBA00023136"/>
    </source>
</evidence>
<feature type="region of interest" description="Disordered" evidence="6">
    <location>
        <begin position="56"/>
        <end position="89"/>
    </location>
</feature>
<organism evidence="9">
    <name type="scientific">Chaetoceros debilis</name>
    <dbReference type="NCBI Taxonomy" id="122233"/>
    <lineage>
        <taxon>Eukaryota</taxon>
        <taxon>Sar</taxon>
        <taxon>Stramenopiles</taxon>
        <taxon>Ochrophyta</taxon>
        <taxon>Bacillariophyta</taxon>
        <taxon>Coscinodiscophyceae</taxon>
        <taxon>Chaetocerotophycidae</taxon>
        <taxon>Chaetocerotales</taxon>
        <taxon>Chaetocerotaceae</taxon>
        <taxon>Chaetoceros</taxon>
    </lineage>
</organism>
<dbReference type="InterPro" id="IPR038770">
    <property type="entry name" value="Na+/solute_symporter_sf"/>
</dbReference>
<dbReference type="EMBL" id="HBIO01008785">
    <property type="protein sequence ID" value="CAE0461886.1"/>
    <property type="molecule type" value="Transcribed_RNA"/>
</dbReference>
<keyword evidence="3 7" id="KW-0812">Transmembrane</keyword>
<accession>A0A7S3V7Q2</accession>